<evidence type="ECO:0000256" key="9">
    <source>
        <dbReference type="RuleBase" id="RU366041"/>
    </source>
</evidence>
<dbReference type="Pfam" id="PF22099">
    <property type="entry name" value="MRS2-like"/>
    <property type="match status" value="1"/>
</dbReference>
<evidence type="ECO:0000256" key="7">
    <source>
        <dbReference type="ARBA" id="ARBA00023065"/>
    </source>
</evidence>
<keyword evidence="8 9" id="KW-0472">Membrane</keyword>
<dbReference type="AlphaFoldDB" id="A0A7D7PWP5"/>
<keyword evidence="5 9" id="KW-0460">Magnesium</keyword>
<dbReference type="GO" id="GO:0015095">
    <property type="term" value="F:magnesium ion transmembrane transporter activity"/>
    <property type="evidence" value="ECO:0007669"/>
    <property type="project" value="TreeGrafter"/>
</dbReference>
<feature type="compositionally biased region" description="Low complexity" evidence="11">
    <location>
        <begin position="287"/>
        <end position="299"/>
    </location>
</feature>
<dbReference type="FunFam" id="2.40.128.330:FF:000001">
    <property type="entry name" value="Magnesium transporter MRS2-1"/>
    <property type="match status" value="1"/>
</dbReference>
<evidence type="ECO:0000256" key="6">
    <source>
        <dbReference type="ARBA" id="ARBA00022989"/>
    </source>
</evidence>
<sequence length="444" mass="50257">MPDLKERLLPPKPASAANLRDPSYRPSASGRQPFQVVDVVGLKKRGQGLRSWIHVDASGNSQVIEVDKFTMMRRCDLPARDLRLLDPLFVYPSTILGREKAIVVNLEQIRCIITADEVLLLNSLDSYVFHYVAELQRRLTTAGVGEVWQSECNELSRRGNKSFDNMFGSVSPDYLSFEFRALEIALEAACTFLDSQATELEIEAYPLLDELTSKISTLNLERVRRLKSRLVALTRRVQKVRDEIEQLMDDDGDMAEMYLTEKKMRMESSFYGDQALMGYRSTDGVQSASAPVSPVSSPPESRKLEKSLSTARSRHESTRSSTESATESIAELEMLLEAYFVVIDSTLNKLTSLREYIDDTEDFINIQLDNVRNQLIQFELLLTTATFVVAIFGVVAGIFGMNFPIPLFDDEGAFKWVLVITGVAGIVIFCSFLWFFKYRRLMPL</sequence>
<dbReference type="CDD" id="cd12823">
    <property type="entry name" value="Mrs2_Mfm1p-like"/>
    <property type="match status" value="1"/>
</dbReference>
<evidence type="ECO:0000256" key="4">
    <source>
        <dbReference type="ARBA" id="ARBA00022692"/>
    </source>
</evidence>
<evidence type="ECO:0000256" key="3">
    <source>
        <dbReference type="ARBA" id="ARBA00022448"/>
    </source>
</evidence>
<keyword evidence="10" id="KW-0175">Coiled coil</keyword>
<organism evidence="12">
    <name type="scientific">Camellia sinensis</name>
    <name type="common">Tea plant</name>
    <name type="synonym">Thea sinensis</name>
    <dbReference type="NCBI Taxonomy" id="4442"/>
    <lineage>
        <taxon>Eukaryota</taxon>
        <taxon>Viridiplantae</taxon>
        <taxon>Streptophyta</taxon>
        <taxon>Embryophyta</taxon>
        <taxon>Tracheophyta</taxon>
        <taxon>Spermatophyta</taxon>
        <taxon>Magnoliopsida</taxon>
        <taxon>eudicotyledons</taxon>
        <taxon>Gunneridae</taxon>
        <taxon>Pentapetalae</taxon>
        <taxon>asterids</taxon>
        <taxon>Ericales</taxon>
        <taxon>Theaceae</taxon>
        <taxon>Camellia</taxon>
    </lineage>
</organism>
<dbReference type="SUPFAM" id="SSF144083">
    <property type="entry name" value="Magnesium transport protein CorA, transmembrane region"/>
    <property type="match status" value="1"/>
</dbReference>
<evidence type="ECO:0000256" key="10">
    <source>
        <dbReference type="SAM" id="Coils"/>
    </source>
</evidence>
<evidence type="ECO:0000256" key="5">
    <source>
        <dbReference type="ARBA" id="ARBA00022842"/>
    </source>
</evidence>
<comment type="function">
    <text evidence="9">Magnesium transporter that may mediate the influx of magnesium.</text>
</comment>
<keyword evidence="3 9" id="KW-0813">Transport</keyword>
<dbReference type="InterPro" id="IPR039204">
    <property type="entry name" value="MRS2-like"/>
</dbReference>
<name>A0A7D7PWP5_CAMSI</name>
<dbReference type="EMBL" id="MN623278">
    <property type="protein sequence ID" value="QMS54629.1"/>
    <property type="molecule type" value="mRNA"/>
</dbReference>
<keyword evidence="7 9" id="KW-0406">Ion transport</keyword>
<keyword evidence="4 9" id="KW-0812">Transmembrane</keyword>
<dbReference type="Gene3D" id="1.20.58.340">
    <property type="entry name" value="Magnesium transport protein CorA, transmembrane region"/>
    <property type="match status" value="2"/>
</dbReference>
<dbReference type="FunFam" id="1.20.58.340:FF:000009">
    <property type="entry name" value="Magnesium transporter MRS2-1"/>
    <property type="match status" value="1"/>
</dbReference>
<feature type="coiled-coil region" evidence="10">
    <location>
        <begin position="223"/>
        <end position="250"/>
    </location>
</feature>
<comment type="subcellular location">
    <subcellularLocation>
        <location evidence="1 9">Membrane</location>
        <topology evidence="1 9">Multi-pass membrane protein</topology>
    </subcellularLocation>
</comment>
<keyword evidence="6 9" id="KW-1133">Transmembrane helix</keyword>
<dbReference type="GO" id="GO:0016020">
    <property type="term" value="C:membrane"/>
    <property type="evidence" value="ECO:0007669"/>
    <property type="project" value="UniProtKB-SubCell"/>
</dbReference>
<evidence type="ECO:0000256" key="8">
    <source>
        <dbReference type="ARBA" id="ARBA00023136"/>
    </source>
</evidence>
<comment type="similarity">
    <text evidence="2 9">Belongs to the CorA metal ion transporter (MIT) (TC 1.A.35.5) family.</text>
</comment>
<feature type="region of interest" description="Disordered" evidence="11">
    <location>
        <begin position="287"/>
        <end position="325"/>
    </location>
</feature>
<evidence type="ECO:0000256" key="1">
    <source>
        <dbReference type="ARBA" id="ARBA00004141"/>
    </source>
</evidence>
<evidence type="ECO:0000313" key="12">
    <source>
        <dbReference type="EMBL" id="QMS54629.1"/>
    </source>
</evidence>
<protein>
    <recommendedName>
        <fullName evidence="9">Magnesium transporter</fullName>
    </recommendedName>
</protein>
<evidence type="ECO:0000256" key="11">
    <source>
        <dbReference type="SAM" id="MobiDB-lite"/>
    </source>
</evidence>
<feature type="region of interest" description="Disordered" evidence="11">
    <location>
        <begin position="1"/>
        <end position="30"/>
    </location>
</feature>
<reference evidence="12" key="1">
    <citation type="submission" date="2019-10" db="EMBL/GenBank/DDBJ databases">
        <authorList>
            <person name="Tang L."/>
            <person name="Xiao L.D."/>
            <person name="Huang Y.F."/>
            <person name="Xiao B."/>
        </authorList>
    </citation>
    <scope>NUCLEOTIDE SEQUENCE</scope>
</reference>
<proteinExistence type="evidence at transcript level"/>
<dbReference type="PANTHER" id="PTHR13890">
    <property type="entry name" value="RNA SPLICING PROTEIN MRS2, MITOCHONDRIAL"/>
    <property type="match status" value="1"/>
</dbReference>
<dbReference type="Pfam" id="PF01544">
    <property type="entry name" value="CorA"/>
    <property type="match status" value="1"/>
</dbReference>
<evidence type="ECO:0000256" key="2">
    <source>
        <dbReference type="ARBA" id="ARBA00007535"/>
    </source>
</evidence>
<dbReference type="InterPro" id="IPR002523">
    <property type="entry name" value="MgTranspt_CorA/ZnTranspt_ZntB"/>
</dbReference>
<dbReference type="InterPro" id="IPR045863">
    <property type="entry name" value="CorA_TM1_TM2"/>
</dbReference>
<dbReference type="PANTHER" id="PTHR13890:SF26">
    <property type="entry name" value="MAGNESIUM TRANSPORTER MRS2-1"/>
    <property type="match status" value="1"/>
</dbReference>
<feature type="transmembrane region" description="Helical" evidence="9">
    <location>
        <begin position="380"/>
        <end position="401"/>
    </location>
</feature>
<accession>A0A7D7PWP5</accession>
<dbReference type="Gene3D" id="2.40.128.330">
    <property type="match status" value="1"/>
</dbReference>
<feature type="transmembrane region" description="Helical" evidence="9">
    <location>
        <begin position="413"/>
        <end position="436"/>
    </location>
</feature>
<gene>
    <name evidence="12" type="primary">MGT2.1</name>
</gene>